<protein>
    <recommendedName>
        <fullName evidence="4">Zinc finger PHD-type domain-containing protein</fullName>
    </recommendedName>
</protein>
<keyword evidence="3" id="KW-1185">Reference proteome</keyword>
<feature type="compositionally biased region" description="Basic and acidic residues" evidence="1">
    <location>
        <begin position="217"/>
        <end position="232"/>
    </location>
</feature>
<feature type="compositionally biased region" description="Acidic residues" evidence="1">
    <location>
        <begin position="233"/>
        <end position="254"/>
    </location>
</feature>
<dbReference type="Proteomes" id="UP001353858">
    <property type="component" value="Unassembled WGS sequence"/>
</dbReference>
<feature type="region of interest" description="Disordered" evidence="1">
    <location>
        <begin position="58"/>
        <end position="83"/>
    </location>
</feature>
<accession>A0AAN7ST23</accession>
<evidence type="ECO:0000313" key="2">
    <source>
        <dbReference type="EMBL" id="KAK4887355.1"/>
    </source>
</evidence>
<reference evidence="3" key="1">
    <citation type="submission" date="2023-01" db="EMBL/GenBank/DDBJ databases">
        <title>Key to firefly adult light organ development and bioluminescence: homeobox transcription factors regulate luciferase expression and transportation to peroxisome.</title>
        <authorList>
            <person name="Fu X."/>
        </authorList>
    </citation>
    <scope>NUCLEOTIDE SEQUENCE [LARGE SCALE GENOMIC DNA]</scope>
</reference>
<organism evidence="2 3">
    <name type="scientific">Aquatica leii</name>
    <dbReference type="NCBI Taxonomy" id="1421715"/>
    <lineage>
        <taxon>Eukaryota</taxon>
        <taxon>Metazoa</taxon>
        <taxon>Ecdysozoa</taxon>
        <taxon>Arthropoda</taxon>
        <taxon>Hexapoda</taxon>
        <taxon>Insecta</taxon>
        <taxon>Pterygota</taxon>
        <taxon>Neoptera</taxon>
        <taxon>Endopterygota</taxon>
        <taxon>Coleoptera</taxon>
        <taxon>Polyphaga</taxon>
        <taxon>Elateriformia</taxon>
        <taxon>Elateroidea</taxon>
        <taxon>Lampyridae</taxon>
        <taxon>Luciolinae</taxon>
        <taxon>Aquatica</taxon>
    </lineage>
</organism>
<evidence type="ECO:0000256" key="1">
    <source>
        <dbReference type="SAM" id="MobiDB-lite"/>
    </source>
</evidence>
<name>A0AAN7ST23_9COLE</name>
<feature type="region of interest" description="Disordered" evidence="1">
    <location>
        <begin position="217"/>
        <end position="258"/>
    </location>
</feature>
<comment type="caution">
    <text evidence="2">The sequence shown here is derived from an EMBL/GenBank/DDBJ whole genome shotgun (WGS) entry which is preliminary data.</text>
</comment>
<dbReference type="AlphaFoldDB" id="A0AAN7ST23"/>
<evidence type="ECO:0000313" key="3">
    <source>
        <dbReference type="Proteomes" id="UP001353858"/>
    </source>
</evidence>
<sequence>MEKDVNMNDPYERVQKRLRDFYAEILADEDDADPFADSTGDYGSDEDYILISELKKKAGTRGRKGGQGKIVTSTPNKEELKESLNLSTQKIKQKVFGTSCHFNKAGPSNTKSKMGKQQKEPVDFSASEPEVDLVLNDSSDQDTPLNCVSEKPTKEDVECIFCQERFSTSRSRKIWLRCVVCNDWAHEACTTGEEYHKIKSRDQKQWSRWLEELQKAERNKSDENCEENKNGEEDVIENFDDDSSTTQEDDGDEFQPDKDNVVSQNELVYIEKDKSQWNKISPPVSQTKACNLVLKIPGPCRQVKNAKSVTECFNISNECGS</sequence>
<proteinExistence type="predicted"/>
<gene>
    <name evidence="2" type="ORF">RN001_003626</name>
</gene>
<dbReference type="EMBL" id="JARPUR010000001">
    <property type="protein sequence ID" value="KAK4887355.1"/>
    <property type="molecule type" value="Genomic_DNA"/>
</dbReference>
<evidence type="ECO:0008006" key="4">
    <source>
        <dbReference type="Google" id="ProtNLM"/>
    </source>
</evidence>
<feature type="region of interest" description="Disordered" evidence="1">
    <location>
        <begin position="105"/>
        <end position="128"/>
    </location>
</feature>